<gene>
    <name evidence="2" type="ORF">H8689_07600</name>
</gene>
<feature type="transmembrane region" description="Helical" evidence="1">
    <location>
        <begin position="67"/>
        <end position="89"/>
    </location>
</feature>
<evidence type="ECO:0000313" key="2">
    <source>
        <dbReference type="EMBL" id="MBC8590976.1"/>
    </source>
</evidence>
<evidence type="ECO:0000313" key="3">
    <source>
        <dbReference type="Proteomes" id="UP000601522"/>
    </source>
</evidence>
<keyword evidence="1" id="KW-0472">Membrane</keyword>
<feature type="transmembrane region" description="Helical" evidence="1">
    <location>
        <begin position="5"/>
        <end position="22"/>
    </location>
</feature>
<comment type="caution">
    <text evidence="2">The sequence shown here is derived from an EMBL/GenBank/DDBJ whole genome shotgun (WGS) entry which is preliminary data.</text>
</comment>
<feature type="transmembrane region" description="Helical" evidence="1">
    <location>
        <begin position="34"/>
        <end position="55"/>
    </location>
</feature>
<dbReference type="GO" id="GO:0003676">
    <property type="term" value="F:nucleic acid binding"/>
    <property type="evidence" value="ECO:0007669"/>
    <property type="project" value="InterPro"/>
</dbReference>
<keyword evidence="1" id="KW-0812">Transmembrane</keyword>
<dbReference type="PIRSF" id="PIRSF002599">
    <property type="entry name" value="Cold_shock_A"/>
    <property type="match status" value="1"/>
</dbReference>
<dbReference type="Pfam" id="PF06961">
    <property type="entry name" value="DUF1294"/>
    <property type="match status" value="1"/>
</dbReference>
<protein>
    <submittedName>
        <fullName evidence="2">DUF1294 domain-containing protein</fullName>
    </submittedName>
</protein>
<dbReference type="InterPro" id="IPR012156">
    <property type="entry name" value="Cold_shock_CspA"/>
</dbReference>
<keyword evidence="3" id="KW-1185">Reference proteome</keyword>
<dbReference type="AlphaFoldDB" id="A0A926F0A0"/>
<sequence>MRFIILIYIFTINIVGFIAFGIDKKRARDKTWRIPESTLFILSLLGGATGNLLGMKTFRHKTQKKKFTMGIPIILLINIFTFVYILHILL</sequence>
<proteinExistence type="predicted"/>
<dbReference type="Proteomes" id="UP000601522">
    <property type="component" value="Unassembled WGS sequence"/>
</dbReference>
<organism evidence="2 3">
    <name type="scientific">Wansuia hejianensis</name>
    <dbReference type="NCBI Taxonomy" id="2763667"/>
    <lineage>
        <taxon>Bacteria</taxon>
        <taxon>Bacillati</taxon>
        <taxon>Bacillota</taxon>
        <taxon>Clostridia</taxon>
        <taxon>Lachnospirales</taxon>
        <taxon>Lachnospiraceae</taxon>
        <taxon>Wansuia</taxon>
    </lineage>
</organism>
<evidence type="ECO:0000256" key="1">
    <source>
        <dbReference type="SAM" id="Phobius"/>
    </source>
</evidence>
<reference evidence="2 3" key="1">
    <citation type="submission" date="2020-08" db="EMBL/GenBank/DDBJ databases">
        <title>Genome public.</title>
        <authorList>
            <person name="Liu C."/>
            <person name="Sun Q."/>
        </authorList>
    </citation>
    <scope>NUCLEOTIDE SEQUENCE [LARGE SCALE GENOMIC DNA]</scope>
    <source>
        <strain evidence="2 3">NSJ-26</strain>
    </source>
</reference>
<accession>A0A926F0A0</accession>
<dbReference type="EMBL" id="JACRTK010000003">
    <property type="protein sequence ID" value="MBC8590976.1"/>
    <property type="molecule type" value="Genomic_DNA"/>
</dbReference>
<dbReference type="InterPro" id="IPR010718">
    <property type="entry name" value="DUF1294"/>
</dbReference>
<keyword evidence="1" id="KW-1133">Transmembrane helix</keyword>
<name>A0A926F0A0_9FIRM</name>